<dbReference type="InterPro" id="IPR050261">
    <property type="entry name" value="FrsA_esterase"/>
</dbReference>
<sequence>MSHHFDPAPIAAKLGIPAADLGIELISHTLDGVEYENVLLFNNKNTAPVAGVVSIPNYFGISQKALEVTATIVGLNQAILVGDVYGKTLRPATPDEGVAAIVPLKKDRAELRKRMNAVLDAFKRQDKVKLNGKLGATGFCFGGTAALELARSGAALQAFASLHGALDTPNPKDAENIKGAILVLHGVQDPSVPREQVNAFIDEVSAANLDWQLLNYGQAGHSFTDPEARNPGFFYHQKTAERASIALKNFFAEKLG</sequence>
<dbReference type="InterPro" id="IPR029058">
    <property type="entry name" value="AB_hydrolase_fold"/>
</dbReference>
<evidence type="ECO:0000313" key="3">
    <source>
        <dbReference type="Proteomes" id="UP000063429"/>
    </source>
</evidence>
<dbReference type="Gene3D" id="3.40.50.1820">
    <property type="entry name" value="alpha/beta hydrolase"/>
    <property type="match status" value="1"/>
</dbReference>
<name>A0ABM5UZM6_9BURK</name>
<gene>
    <name evidence="2" type="ORF">F506_08300</name>
</gene>
<dbReference type="RefSeq" id="WP_053196519.1">
    <property type="nucleotide sequence ID" value="NZ_CP011409.1"/>
</dbReference>
<dbReference type="Proteomes" id="UP000063429">
    <property type="component" value="Chromosome"/>
</dbReference>
<dbReference type="Pfam" id="PF01738">
    <property type="entry name" value="DLH"/>
    <property type="match status" value="1"/>
</dbReference>
<protein>
    <submittedName>
        <fullName evidence="2">DeoR faimly transcriptional regulator</fullName>
    </submittedName>
</protein>
<dbReference type="PANTHER" id="PTHR22946">
    <property type="entry name" value="DIENELACTONE HYDROLASE DOMAIN-CONTAINING PROTEIN-RELATED"/>
    <property type="match status" value="1"/>
</dbReference>
<dbReference type="InterPro" id="IPR002925">
    <property type="entry name" value="Dienelactn_hydro"/>
</dbReference>
<dbReference type="PANTHER" id="PTHR22946:SF4">
    <property type="entry name" value="ESTERASE FRSA"/>
    <property type="match status" value="1"/>
</dbReference>
<feature type="domain" description="Dienelactone hydrolase" evidence="1">
    <location>
        <begin position="39"/>
        <end position="253"/>
    </location>
</feature>
<dbReference type="EMBL" id="CP011409">
    <property type="protein sequence ID" value="AKZ62674.1"/>
    <property type="molecule type" value="Genomic_DNA"/>
</dbReference>
<dbReference type="SUPFAM" id="SSF53474">
    <property type="entry name" value="alpha/beta-Hydrolases"/>
    <property type="match status" value="1"/>
</dbReference>
<reference evidence="3" key="1">
    <citation type="journal article" date="2015" name="Genome Announc.">
        <title>Complete Genome Sequence of Herbaspirillum hiltneri N3 (DSM 17495), Isolated from Surface-Sterilized Wheat Roots.</title>
        <authorList>
            <person name="Guizelini D."/>
            <person name="Saizaki P.M."/>
            <person name="Coimbra N.A."/>
            <person name="Weiss V.A."/>
            <person name="Faoro H."/>
            <person name="Sfeir M.Z."/>
            <person name="Baura V.A."/>
            <person name="Monteiro R.A."/>
            <person name="Chubatsu L.S."/>
            <person name="Souza E.M."/>
            <person name="Cruz L.M."/>
            <person name="Pedrosa F.O."/>
            <person name="Raittz R.T."/>
            <person name="Marchaukoski J.N."/>
            <person name="Steffens M.B."/>
        </authorList>
    </citation>
    <scope>NUCLEOTIDE SEQUENCE [LARGE SCALE GENOMIC DNA]</scope>
    <source>
        <strain evidence="3">N3</strain>
    </source>
</reference>
<proteinExistence type="predicted"/>
<evidence type="ECO:0000313" key="2">
    <source>
        <dbReference type="EMBL" id="AKZ62674.1"/>
    </source>
</evidence>
<keyword evidence="3" id="KW-1185">Reference proteome</keyword>
<organism evidence="2 3">
    <name type="scientific">Herbaspirillum hiltneri N3</name>
    <dbReference type="NCBI Taxonomy" id="1262470"/>
    <lineage>
        <taxon>Bacteria</taxon>
        <taxon>Pseudomonadati</taxon>
        <taxon>Pseudomonadota</taxon>
        <taxon>Betaproteobacteria</taxon>
        <taxon>Burkholderiales</taxon>
        <taxon>Oxalobacteraceae</taxon>
        <taxon>Herbaspirillum</taxon>
    </lineage>
</organism>
<evidence type="ECO:0000259" key="1">
    <source>
        <dbReference type="Pfam" id="PF01738"/>
    </source>
</evidence>
<accession>A0ABM5UZM6</accession>